<evidence type="ECO:0000256" key="1">
    <source>
        <dbReference type="SAM" id="Phobius"/>
    </source>
</evidence>
<feature type="domain" description="DUF4395" evidence="2">
    <location>
        <begin position="11"/>
        <end position="139"/>
    </location>
</feature>
<reference evidence="5" key="2">
    <citation type="submission" date="2016-02" db="EMBL/GenBank/DDBJ databases">
        <authorList>
            <person name="Wen L."/>
            <person name="He K."/>
            <person name="Yang H."/>
        </authorList>
    </citation>
    <scope>NUCLEOTIDE SEQUENCE [LARGE SCALE GENOMIC DNA]</scope>
    <source>
        <strain evidence="5">JCM 15929</strain>
    </source>
</reference>
<name>A0A138AXB3_9ACTN</name>
<sequence>MSGLFSFPNPVNEYAARATAALVVVLAVVTIVAGQWWLYAALAVGFALRVAGGPRYSPFGRLSVHVIAPRLGPAKLVPGPPKRFAQTIGLVFSTVALVLFLTGNHLAAQIVLGLLVVAALLESALGLCLGCIVFGWLQRRGVIPASVCEACAGVNTTPPTLTVPR</sequence>
<gene>
    <name evidence="4" type="ORF">AXK60_04250</name>
    <name evidence="3" type="ORF">AXK61_04730</name>
</gene>
<proteinExistence type="predicted"/>
<dbReference type="OrthoDB" id="345402at2"/>
<keyword evidence="1" id="KW-0812">Transmembrane</keyword>
<dbReference type="RefSeq" id="WP_068569769.1">
    <property type="nucleotide sequence ID" value="NZ_LSRE01000023.1"/>
</dbReference>
<feature type="transmembrane region" description="Helical" evidence="1">
    <location>
        <begin position="84"/>
        <end position="104"/>
    </location>
</feature>
<keyword evidence="1" id="KW-1133">Transmembrane helix</keyword>
<reference evidence="4" key="1">
    <citation type="submission" date="2016-02" db="EMBL/GenBank/DDBJ databases">
        <authorList>
            <person name="Teng J.L."/>
            <person name="Yang Y."/>
            <person name="Huang Y."/>
            <person name="Guo F."/>
            <person name="Wei W."/>
            <person name="Chen J.H."/>
            <person name="Wong S.Y."/>
            <person name="Lau S.K."/>
            <person name="Woo P.C."/>
        </authorList>
    </citation>
    <scope>NUCLEOTIDE SEQUENCE</scope>
    <source>
        <strain evidence="4">JCM 15929</strain>
    </source>
</reference>
<organism evidence="4 5">
    <name type="scientific">Tsukamurella pseudospumae</name>
    <dbReference type="NCBI Taxonomy" id="239498"/>
    <lineage>
        <taxon>Bacteria</taxon>
        <taxon>Bacillati</taxon>
        <taxon>Actinomycetota</taxon>
        <taxon>Actinomycetes</taxon>
        <taxon>Mycobacteriales</taxon>
        <taxon>Tsukamurellaceae</taxon>
        <taxon>Tsukamurella</taxon>
    </lineage>
</organism>
<dbReference type="Pfam" id="PF14340">
    <property type="entry name" value="DUF4395"/>
    <property type="match status" value="1"/>
</dbReference>
<comment type="caution">
    <text evidence="4">The sequence shown here is derived from an EMBL/GenBank/DDBJ whole genome shotgun (WGS) entry which is preliminary data.</text>
</comment>
<feature type="transmembrane region" description="Helical" evidence="1">
    <location>
        <begin position="20"/>
        <end position="48"/>
    </location>
</feature>
<evidence type="ECO:0000313" key="4">
    <source>
        <dbReference type="EMBL" id="KXP15080.1"/>
    </source>
</evidence>
<reference evidence="3 6" key="3">
    <citation type="submission" date="2016-02" db="EMBL/GenBank/DDBJ databases">
        <authorList>
            <person name="Teng J.L."/>
            <person name="Tang Y."/>
            <person name="Huang Y."/>
            <person name="Guo F."/>
            <person name="Wei W."/>
            <person name="Chen J.H."/>
            <person name="Wong S.Y."/>
            <person name="Lau S.K."/>
            <person name="Woo P.C."/>
        </authorList>
    </citation>
    <scope>NUCLEOTIDE SEQUENCE [LARGE SCALE GENOMIC DNA]</scope>
    <source>
        <strain evidence="3 6">JCM 13375</strain>
    </source>
</reference>
<protein>
    <recommendedName>
        <fullName evidence="2">DUF4395 domain-containing protein</fullName>
    </recommendedName>
</protein>
<evidence type="ECO:0000259" key="2">
    <source>
        <dbReference type="Pfam" id="PF14340"/>
    </source>
</evidence>
<evidence type="ECO:0000313" key="3">
    <source>
        <dbReference type="EMBL" id="KXO95952.1"/>
    </source>
</evidence>
<evidence type="ECO:0000313" key="5">
    <source>
        <dbReference type="Proteomes" id="UP000070258"/>
    </source>
</evidence>
<evidence type="ECO:0000313" key="6">
    <source>
        <dbReference type="Proteomes" id="UP000070409"/>
    </source>
</evidence>
<dbReference type="InterPro" id="IPR025508">
    <property type="entry name" value="DUF4395"/>
</dbReference>
<dbReference type="Proteomes" id="UP000070409">
    <property type="component" value="Unassembled WGS sequence"/>
</dbReference>
<dbReference type="STRING" id="239498.AXK60_04250"/>
<keyword evidence="1" id="KW-0472">Membrane</keyword>
<keyword evidence="6" id="KW-1185">Reference proteome</keyword>
<dbReference type="Proteomes" id="UP000070258">
    <property type="component" value="Unassembled WGS sequence"/>
</dbReference>
<dbReference type="EMBL" id="LSRE01000023">
    <property type="protein sequence ID" value="KXO95952.1"/>
    <property type="molecule type" value="Genomic_DNA"/>
</dbReference>
<dbReference type="EMBL" id="LSRF01000001">
    <property type="protein sequence ID" value="KXP15080.1"/>
    <property type="molecule type" value="Genomic_DNA"/>
</dbReference>
<feature type="transmembrane region" description="Helical" evidence="1">
    <location>
        <begin position="110"/>
        <end position="137"/>
    </location>
</feature>
<dbReference type="AlphaFoldDB" id="A0A138AXB3"/>
<accession>A0A138AXB3</accession>